<dbReference type="STRING" id="418702.BJN45_00180"/>
<gene>
    <name evidence="2" type="ORF">BJN45_00180</name>
</gene>
<dbReference type="InterPro" id="IPR000073">
    <property type="entry name" value="AB_hydrolase_1"/>
</dbReference>
<dbReference type="OrthoDB" id="5431193at2"/>
<comment type="caution">
    <text evidence="2">The sequence shown here is derived from an EMBL/GenBank/DDBJ whole genome shotgun (WGS) entry which is preliminary data.</text>
</comment>
<protein>
    <recommendedName>
        <fullName evidence="1">AB hydrolase-1 domain-containing protein</fullName>
    </recommendedName>
</protein>
<accession>A0A1R1IBD8</accession>
<dbReference type="Pfam" id="PF12697">
    <property type="entry name" value="Abhydrolase_6"/>
    <property type="match status" value="1"/>
</dbReference>
<keyword evidence="3" id="KW-1185">Reference proteome</keyword>
<feature type="domain" description="AB hydrolase-1" evidence="1">
    <location>
        <begin position="18"/>
        <end position="200"/>
    </location>
</feature>
<evidence type="ECO:0000313" key="2">
    <source>
        <dbReference type="EMBL" id="OMG56098.1"/>
    </source>
</evidence>
<dbReference type="RefSeq" id="WP_076090918.1">
    <property type="nucleotide sequence ID" value="NZ_MTHD01000001.1"/>
</dbReference>
<name>A0A1R1IBD8_9RHOO</name>
<organism evidence="2 3">
    <name type="scientific">Azonexus hydrophilus</name>
    <dbReference type="NCBI Taxonomy" id="418702"/>
    <lineage>
        <taxon>Bacteria</taxon>
        <taxon>Pseudomonadati</taxon>
        <taxon>Pseudomonadota</taxon>
        <taxon>Betaproteobacteria</taxon>
        <taxon>Rhodocyclales</taxon>
        <taxon>Azonexaceae</taxon>
        <taxon>Azonexus</taxon>
    </lineage>
</organism>
<reference evidence="2 3" key="1">
    <citation type="submission" date="2016-10" db="EMBL/GenBank/DDBJ databases">
        <title>Alkaliphiles isolated from bioreactors.</title>
        <authorList>
            <person name="Salah Z."/>
            <person name="Rout S.P."/>
            <person name="Humphreys P.N."/>
        </authorList>
    </citation>
    <scope>NUCLEOTIDE SEQUENCE [LARGE SCALE GENOMIC DNA]</scope>
    <source>
        <strain evidence="2 3">ZS02</strain>
    </source>
</reference>
<dbReference type="EMBL" id="MTHD01000001">
    <property type="protein sequence ID" value="OMG56098.1"/>
    <property type="molecule type" value="Genomic_DNA"/>
</dbReference>
<proteinExistence type="predicted"/>
<dbReference type="Proteomes" id="UP000187526">
    <property type="component" value="Unassembled WGS sequence"/>
</dbReference>
<evidence type="ECO:0000313" key="3">
    <source>
        <dbReference type="Proteomes" id="UP000187526"/>
    </source>
</evidence>
<dbReference type="SUPFAM" id="SSF53474">
    <property type="entry name" value="alpha/beta-Hydrolases"/>
    <property type="match status" value="1"/>
</dbReference>
<dbReference type="AlphaFoldDB" id="A0A1R1IBD8"/>
<evidence type="ECO:0000259" key="1">
    <source>
        <dbReference type="Pfam" id="PF12697"/>
    </source>
</evidence>
<dbReference type="InterPro" id="IPR029058">
    <property type="entry name" value="AB_hydrolase_fold"/>
</dbReference>
<sequence length="214" mass="22857">MTPALRKLRLEHGGRDLLVLLPGAGMGPEDFVTAGFFATTRTRAPGLDLCAVDLGPDSISSGQALPAVSREILEPARARYARVWLGGISLGGLLALCQAADHPHSVDGLCLLAPYPGSRLTQGAIREAGGLANWKATAEQLADPEFRVWHWLKAPPADCPVYVGYGTEDRFADGMAQIADCFPPASRCTVPGGHDWPAWQLLWEDFLASGHFSA</sequence>
<dbReference type="Gene3D" id="3.40.50.1820">
    <property type="entry name" value="alpha/beta hydrolase"/>
    <property type="match status" value="1"/>
</dbReference>